<organism evidence="2 3">
    <name type="scientific">Paraferrimonas sedimenticola</name>
    <dbReference type="NCBI Taxonomy" id="375674"/>
    <lineage>
        <taxon>Bacteria</taxon>
        <taxon>Pseudomonadati</taxon>
        <taxon>Pseudomonadota</taxon>
        <taxon>Gammaproteobacteria</taxon>
        <taxon>Alteromonadales</taxon>
        <taxon>Ferrimonadaceae</taxon>
        <taxon>Paraferrimonas</taxon>
    </lineage>
</organism>
<gene>
    <name evidence="2" type="ORF">GCM10007895_18140</name>
</gene>
<evidence type="ECO:0000313" key="3">
    <source>
        <dbReference type="Proteomes" id="UP001161422"/>
    </source>
</evidence>
<feature type="transmembrane region" description="Helical" evidence="1">
    <location>
        <begin position="7"/>
        <end position="29"/>
    </location>
</feature>
<reference evidence="2" key="2">
    <citation type="submission" date="2023-01" db="EMBL/GenBank/DDBJ databases">
        <title>Draft genome sequence of Paraferrimonas sedimenticola strain NBRC 101628.</title>
        <authorList>
            <person name="Sun Q."/>
            <person name="Mori K."/>
        </authorList>
    </citation>
    <scope>NUCLEOTIDE SEQUENCE</scope>
    <source>
        <strain evidence="2">NBRC 101628</strain>
    </source>
</reference>
<dbReference type="Proteomes" id="UP001161422">
    <property type="component" value="Unassembled WGS sequence"/>
</dbReference>
<feature type="transmembrane region" description="Helical" evidence="1">
    <location>
        <begin position="100"/>
        <end position="116"/>
    </location>
</feature>
<feature type="transmembrane region" description="Helical" evidence="1">
    <location>
        <begin position="146"/>
        <end position="167"/>
    </location>
</feature>
<accession>A0AA37W166</accession>
<evidence type="ECO:0000256" key="1">
    <source>
        <dbReference type="SAM" id="Phobius"/>
    </source>
</evidence>
<dbReference type="GO" id="GO:0008237">
    <property type="term" value="F:metallopeptidase activity"/>
    <property type="evidence" value="ECO:0007669"/>
    <property type="project" value="UniProtKB-KW"/>
</dbReference>
<feature type="transmembrane region" description="Helical" evidence="1">
    <location>
        <begin position="122"/>
        <end position="139"/>
    </location>
</feature>
<keyword evidence="1" id="KW-1133">Transmembrane helix</keyword>
<dbReference type="PANTHER" id="PTHR33979">
    <property type="entry name" value="OS02G0221600 PROTEIN"/>
    <property type="match status" value="1"/>
</dbReference>
<dbReference type="PANTHER" id="PTHR33979:SF2">
    <property type="entry name" value="PEPTIDASE M50B-LIKE-DOMAIN-CONTAINING PROTEIN"/>
    <property type="match status" value="1"/>
</dbReference>
<comment type="caution">
    <text evidence="2">The sequence shown here is derived from an EMBL/GenBank/DDBJ whole genome shotgun (WGS) entry which is preliminary data.</text>
</comment>
<feature type="transmembrane region" description="Helical" evidence="1">
    <location>
        <begin position="179"/>
        <end position="203"/>
    </location>
</feature>
<evidence type="ECO:0000313" key="2">
    <source>
        <dbReference type="EMBL" id="GLP96508.1"/>
    </source>
</evidence>
<keyword evidence="2" id="KW-0378">Hydrolase</keyword>
<dbReference type="Pfam" id="PF13398">
    <property type="entry name" value="Peptidase_M50B"/>
    <property type="match status" value="1"/>
</dbReference>
<proteinExistence type="predicted"/>
<reference evidence="2" key="1">
    <citation type="journal article" date="2014" name="Int. J. Syst. Evol. Microbiol.">
        <title>Complete genome sequence of Corynebacterium casei LMG S-19264T (=DSM 44701T), isolated from a smear-ripened cheese.</title>
        <authorList>
            <consortium name="US DOE Joint Genome Institute (JGI-PGF)"/>
            <person name="Walter F."/>
            <person name="Albersmeier A."/>
            <person name="Kalinowski J."/>
            <person name="Ruckert C."/>
        </authorList>
    </citation>
    <scope>NUCLEOTIDE SEQUENCE</scope>
    <source>
        <strain evidence="2">NBRC 101628</strain>
    </source>
</reference>
<keyword evidence="1" id="KW-0812">Transmembrane</keyword>
<keyword evidence="2" id="KW-0645">Protease</keyword>
<dbReference type="EMBL" id="BSNC01000004">
    <property type="protein sequence ID" value="GLP96508.1"/>
    <property type="molecule type" value="Genomic_DNA"/>
</dbReference>
<sequence length="216" mass="23616">MSKQLSFFGLLITAAILSELPIIGIPFNWLETFFHEASHALATVATGGSVQSMQLEPNGAGLVMSLGGWKPVIAFSGYAGAALWGSAILIVAASPRMAKPICAVVLLLLLTSLVFWSRDLLTLLIVLGLMLLFCLPLRWQSHQTLGLILQLVGMTVLLNALKSPWVLLLPGTQGDAHLLAQLTLIPAFVWVIIWFGLALWCLYRSWLRLTKVRRTT</sequence>
<dbReference type="RefSeq" id="WP_095505063.1">
    <property type="nucleotide sequence ID" value="NZ_BSNC01000004.1"/>
</dbReference>
<dbReference type="InterPro" id="IPR049500">
    <property type="entry name" value="Peptidase_M50B-like"/>
</dbReference>
<keyword evidence="2" id="KW-0482">Metalloprotease</keyword>
<keyword evidence="3" id="KW-1185">Reference proteome</keyword>
<dbReference type="AlphaFoldDB" id="A0AA37W166"/>
<name>A0AA37W166_9GAMM</name>
<feature type="transmembrane region" description="Helical" evidence="1">
    <location>
        <begin position="72"/>
        <end position="93"/>
    </location>
</feature>
<protein>
    <submittedName>
        <fullName evidence="2">Membrane zinc metalloprotease</fullName>
    </submittedName>
</protein>
<keyword evidence="1" id="KW-0472">Membrane</keyword>